<dbReference type="InterPro" id="IPR000014">
    <property type="entry name" value="PAS"/>
</dbReference>
<dbReference type="SUPFAM" id="SSF55073">
    <property type="entry name" value="Nucleotide cyclase"/>
    <property type="match status" value="1"/>
</dbReference>
<dbReference type="InterPro" id="IPR029787">
    <property type="entry name" value="Nucleotide_cyclase"/>
</dbReference>
<dbReference type="InterPro" id="IPR035919">
    <property type="entry name" value="EAL_sf"/>
</dbReference>
<dbReference type="PANTHER" id="PTHR44757:SF2">
    <property type="entry name" value="BIOFILM ARCHITECTURE MAINTENANCE PROTEIN MBAA"/>
    <property type="match status" value="1"/>
</dbReference>
<dbReference type="InterPro" id="IPR043128">
    <property type="entry name" value="Rev_trsase/Diguanyl_cyclase"/>
</dbReference>
<feature type="domain" description="PAS" evidence="2">
    <location>
        <begin position="244"/>
        <end position="311"/>
    </location>
</feature>
<sequence length="819" mass="94432">MLLLIILYLIISYFYLYNGFIIYKKDSQKINKTFFIVYINLSSWSLLEALHILSTSSNNSNNISPLLALFIAFFNIISIGYLLYFTFILTKNEALISGIWRKILFCLPSMLGIYLYCFLPIPREDFANAAIGKFFMMNTGRGFLYNTYYYIYFIYNIAFMFALLFLWRISSKVKREKVQSTIILISMIVATFCSIIADNFLIKSSTTSIDPYSVIILLIPITAMSYTINKYRLMNLNPKHIALEVINLMNEGLIVLNNENKIEDINKGAENLLGYSLNEIKGENINLIFPEDLQIFTSNNFSSYETVITSNKGEKTPILLSSTILLDDFKEKLSTVVIFQELSKIKKMQNELLNMNSQLETRVLNRTRELNTINQELTVEIVNRVKIEADIKYLYEHDELTNLPNRRLFNKTLEKTIQESNHTQYFALAILDIDSFKNINDTFGHTSGDNILKEISIRMKSELMNLKMLARTGGDEFLVLFDISNIKYSFKENVELIRKCFDPPFYLNKEKLYLTTSVGVAIYPDDGDDIETLMKNADIALYKAKDEGKSIYKFCDDYIKNQVLEEIDLTNNLYQALELNEIEVYYQPQINQCTNRIVGVEALARWNHKKYGFVSAVKFIPIAEKTGLIQKIGDYILRTACTQSKKWHDLGYNITMAINISVVQLNNTSFIHTVDTIVRETGVSANNIELEITESVLIKNLNYIISTLFEIKKLGIRLSMDDFGTDYSSLKYLRDLPLDKVKIAREFVSQIGINENDEEIISAIVKLIKKLNFNIIAEGVETKEQLEFLNILGCAEIQGYYFYKPMPLAKIQNLLMAQK</sequence>
<reference evidence="5 6" key="1">
    <citation type="submission" date="2016-11" db="EMBL/GenBank/DDBJ databases">
        <authorList>
            <person name="Jaros S."/>
            <person name="Januszkiewicz K."/>
            <person name="Wedrychowicz H."/>
        </authorList>
    </citation>
    <scope>NUCLEOTIDE SEQUENCE [LARGE SCALE GENOMIC DNA]</scope>
    <source>
        <strain evidence="5 6">DSM 8605</strain>
    </source>
</reference>
<proteinExistence type="predicted"/>
<dbReference type="PANTHER" id="PTHR44757">
    <property type="entry name" value="DIGUANYLATE CYCLASE DGCP"/>
    <property type="match status" value="1"/>
</dbReference>
<accession>A0A1M5V6J1</accession>
<evidence type="ECO:0000259" key="2">
    <source>
        <dbReference type="PROSITE" id="PS50112"/>
    </source>
</evidence>
<feature type="transmembrane region" description="Helical" evidence="1">
    <location>
        <begin position="6"/>
        <end position="23"/>
    </location>
</feature>
<organism evidence="5 6">
    <name type="scientific">Clostridium grantii DSM 8605</name>
    <dbReference type="NCBI Taxonomy" id="1121316"/>
    <lineage>
        <taxon>Bacteria</taxon>
        <taxon>Bacillati</taxon>
        <taxon>Bacillota</taxon>
        <taxon>Clostridia</taxon>
        <taxon>Eubacteriales</taxon>
        <taxon>Clostridiaceae</taxon>
        <taxon>Clostridium</taxon>
    </lineage>
</organism>
<protein>
    <submittedName>
        <fullName evidence="5">PAS domain S-box-containing protein/diguanylate cyclase (GGDEF) domain-containing protein</fullName>
    </submittedName>
</protein>
<dbReference type="CDD" id="cd00130">
    <property type="entry name" value="PAS"/>
    <property type="match status" value="1"/>
</dbReference>
<name>A0A1M5V6J1_9CLOT</name>
<dbReference type="SMART" id="SM00091">
    <property type="entry name" value="PAS"/>
    <property type="match status" value="1"/>
</dbReference>
<keyword evidence="1" id="KW-1133">Transmembrane helix</keyword>
<dbReference type="CDD" id="cd01949">
    <property type="entry name" value="GGDEF"/>
    <property type="match status" value="1"/>
</dbReference>
<dbReference type="PROSITE" id="PS50883">
    <property type="entry name" value="EAL"/>
    <property type="match status" value="1"/>
</dbReference>
<feature type="transmembrane region" description="Helical" evidence="1">
    <location>
        <begin position="147"/>
        <end position="166"/>
    </location>
</feature>
<evidence type="ECO:0000259" key="4">
    <source>
        <dbReference type="PROSITE" id="PS50887"/>
    </source>
</evidence>
<dbReference type="NCBIfam" id="TIGR00254">
    <property type="entry name" value="GGDEF"/>
    <property type="match status" value="1"/>
</dbReference>
<dbReference type="NCBIfam" id="TIGR00229">
    <property type="entry name" value="sensory_box"/>
    <property type="match status" value="1"/>
</dbReference>
<dbReference type="Pfam" id="PF00563">
    <property type="entry name" value="EAL"/>
    <property type="match status" value="1"/>
</dbReference>
<dbReference type="InterPro" id="IPR035965">
    <property type="entry name" value="PAS-like_dom_sf"/>
</dbReference>
<feature type="transmembrane region" description="Helical" evidence="1">
    <location>
        <begin position="66"/>
        <end position="87"/>
    </location>
</feature>
<evidence type="ECO:0000313" key="5">
    <source>
        <dbReference type="EMBL" id="SHH70836.1"/>
    </source>
</evidence>
<dbReference type="SMART" id="SM00052">
    <property type="entry name" value="EAL"/>
    <property type="match status" value="1"/>
</dbReference>
<dbReference type="InterPro" id="IPR000160">
    <property type="entry name" value="GGDEF_dom"/>
</dbReference>
<dbReference type="InterPro" id="IPR052155">
    <property type="entry name" value="Biofilm_reg_signaling"/>
</dbReference>
<dbReference type="SMART" id="SM00267">
    <property type="entry name" value="GGDEF"/>
    <property type="match status" value="1"/>
</dbReference>
<dbReference type="Pfam" id="PF00990">
    <property type="entry name" value="GGDEF"/>
    <property type="match status" value="1"/>
</dbReference>
<dbReference type="STRING" id="1121316.SAMN02745207_02121"/>
<feature type="domain" description="EAL" evidence="3">
    <location>
        <begin position="566"/>
        <end position="819"/>
    </location>
</feature>
<dbReference type="PROSITE" id="PS50887">
    <property type="entry name" value="GGDEF"/>
    <property type="match status" value="1"/>
</dbReference>
<feature type="transmembrane region" description="Helical" evidence="1">
    <location>
        <begin position="209"/>
        <end position="229"/>
    </location>
</feature>
<feature type="transmembrane region" description="Helical" evidence="1">
    <location>
        <begin position="35"/>
        <end position="54"/>
    </location>
</feature>
<dbReference type="EMBL" id="FQXM01000010">
    <property type="protein sequence ID" value="SHH70836.1"/>
    <property type="molecule type" value="Genomic_DNA"/>
</dbReference>
<dbReference type="Pfam" id="PF13426">
    <property type="entry name" value="PAS_9"/>
    <property type="match status" value="1"/>
</dbReference>
<feature type="transmembrane region" description="Helical" evidence="1">
    <location>
        <begin position="99"/>
        <end position="121"/>
    </location>
</feature>
<evidence type="ECO:0000256" key="1">
    <source>
        <dbReference type="SAM" id="Phobius"/>
    </source>
</evidence>
<dbReference type="Gene3D" id="3.30.70.270">
    <property type="match status" value="1"/>
</dbReference>
<dbReference type="SUPFAM" id="SSF55785">
    <property type="entry name" value="PYP-like sensor domain (PAS domain)"/>
    <property type="match status" value="1"/>
</dbReference>
<keyword evidence="6" id="KW-1185">Reference proteome</keyword>
<keyword evidence="1" id="KW-0812">Transmembrane</keyword>
<dbReference type="AlphaFoldDB" id="A0A1M5V6J1"/>
<dbReference type="OrthoDB" id="9762141at2"/>
<dbReference type="Gene3D" id="3.30.450.20">
    <property type="entry name" value="PAS domain"/>
    <property type="match status" value="1"/>
</dbReference>
<dbReference type="SUPFAM" id="SSF141868">
    <property type="entry name" value="EAL domain-like"/>
    <property type="match status" value="1"/>
</dbReference>
<dbReference type="PROSITE" id="PS50112">
    <property type="entry name" value="PAS"/>
    <property type="match status" value="1"/>
</dbReference>
<keyword evidence="1" id="KW-0472">Membrane</keyword>
<gene>
    <name evidence="5" type="ORF">SAMN02745207_02121</name>
</gene>
<evidence type="ECO:0000313" key="6">
    <source>
        <dbReference type="Proteomes" id="UP000184447"/>
    </source>
</evidence>
<dbReference type="CDD" id="cd01948">
    <property type="entry name" value="EAL"/>
    <property type="match status" value="1"/>
</dbReference>
<evidence type="ECO:0000259" key="3">
    <source>
        <dbReference type="PROSITE" id="PS50883"/>
    </source>
</evidence>
<feature type="transmembrane region" description="Helical" evidence="1">
    <location>
        <begin position="178"/>
        <end position="197"/>
    </location>
</feature>
<feature type="domain" description="GGDEF" evidence="4">
    <location>
        <begin position="424"/>
        <end position="557"/>
    </location>
</feature>
<dbReference type="InterPro" id="IPR001633">
    <property type="entry name" value="EAL_dom"/>
</dbReference>
<dbReference type="Proteomes" id="UP000184447">
    <property type="component" value="Unassembled WGS sequence"/>
</dbReference>
<dbReference type="Gene3D" id="3.20.20.450">
    <property type="entry name" value="EAL domain"/>
    <property type="match status" value="1"/>
</dbReference>